<dbReference type="AlphaFoldDB" id="A0A7W7GPA7"/>
<gene>
    <name evidence="2" type="ORF">HDA30_001341</name>
</gene>
<organism evidence="2 3">
    <name type="scientific">Micrococcus cohnii</name>
    <dbReference type="NCBI Taxonomy" id="993416"/>
    <lineage>
        <taxon>Bacteria</taxon>
        <taxon>Bacillati</taxon>
        <taxon>Actinomycetota</taxon>
        <taxon>Actinomycetes</taxon>
        <taxon>Micrococcales</taxon>
        <taxon>Micrococcaceae</taxon>
        <taxon>Micrococcus</taxon>
    </lineage>
</organism>
<evidence type="ECO:0000313" key="3">
    <source>
        <dbReference type="Proteomes" id="UP000540191"/>
    </source>
</evidence>
<dbReference type="RefSeq" id="WP_184241467.1">
    <property type="nucleotide sequence ID" value="NZ_JACHNA010000001.1"/>
</dbReference>
<sequence length="69" mass="7042">MVAKAPRCSTTGGALSCLHPFNRCCDTSSEYGILTLAAVGFAGLLGVVLSGGDVQGLLTDLVTEALNRE</sequence>
<proteinExistence type="predicted"/>
<dbReference type="Pfam" id="PF14029">
    <property type="entry name" value="DUF4244"/>
    <property type="match status" value="1"/>
</dbReference>
<dbReference type="EMBL" id="JACHNA010000001">
    <property type="protein sequence ID" value="MBB4735833.1"/>
    <property type="molecule type" value="Genomic_DNA"/>
</dbReference>
<evidence type="ECO:0000256" key="1">
    <source>
        <dbReference type="SAM" id="Phobius"/>
    </source>
</evidence>
<evidence type="ECO:0008006" key="4">
    <source>
        <dbReference type="Google" id="ProtNLM"/>
    </source>
</evidence>
<dbReference type="Proteomes" id="UP000540191">
    <property type="component" value="Unassembled WGS sequence"/>
</dbReference>
<keyword evidence="3" id="KW-1185">Reference proteome</keyword>
<dbReference type="InterPro" id="IPR025338">
    <property type="entry name" value="DUF4244"/>
</dbReference>
<keyword evidence="1" id="KW-0812">Transmembrane</keyword>
<keyword evidence="1" id="KW-1133">Transmembrane helix</keyword>
<reference evidence="2 3" key="1">
    <citation type="submission" date="2020-08" db="EMBL/GenBank/DDBJ databases">
        <title>Sequencing the genomes of 1000 actinobacteria strains.</title>
        <authorList>
            <person name="Klenk H.-P."/>
        </authorList>
    </citation>
    <scope>NUCLEOTIDE SEQUENCE [LARGE SCALE GENOMIC DNA]</scope>
    <source>
        <strain evidence="2 3">DSM 23974</strain>
    </source>
</reference>
<name>A0A7W7GPA7_9MICC</name>
<keyword evidence="1" id="KW-0472">Membrane</keyword>
<comment type="caution">
    <text evidence="2">The sequence shown here is derived from an EMBL/GenBank/DDBJ whole genome shotgun (WGS) entry which is preliminary data.</text>
</comment>
<protein>
    <recommendedName>
        <fullName evidence="4">DUF4244 domain-containing protein</fullName>
    </recommendedName>
</protein>
<evidence type="ECO:0000313" key="2">
    <source>
        <dbReference type="EMBL" id="MBB4735833.1"/>
    </source>
</evidence>
<feature type="transmembrane region" description="Helical" evidence="1">
    <location>
        <begin position="31"/>
        <end position="51"/>
    </location>
</feature>
<accession>A0A7W7GPA7</accession>